<organism evidence="1 2">
    <name type="scientific">Melastoma candidum</name>
    <dbReference type="NCBI Taxonomy" id="119954"/>
    <lineage>
        <taxon>Eukaryota</taxon>
        <taxon>Viridiplantae</taxon>
        <taxon>Streptophyta</taxon>
        <taxon>Embryophyta</taxon>
        <taxon>Tracheophyta</taxon>
        <taxon>Spermatophyta</taxon>
        <taxon>Magnoliopsida</taxon>
        <taxon>eudicotyledons</taxon>
        <taxon>Gunneridae</taxon>
        <taxon>Pentapetalae</taxon>
        <taxon>rosids</taxon>
        <taxon>malvids</taxon>
        <taxon>Myrtales</taxon>
        <taxon>Melastomataceae</taxon>
        <taxon>Melastomatoideae</taxon>
        <taxon>Melastomateae</taxon>
        <taxon>Melastoma</taxon>
    </lineage>
</organism>
<evidence type="ECO:0000313" key="2">
    <source>
        <dbReference type="Proteomes" id="UP001057402"/>
    </source>
</evidence>
<reference evidence="2" key="1">
    <citation type="journal article" date="2023" name="Front. Plant Sci.">
        <title>Chromosomal-level genome assembly of Melastoma candidum provides insights into trichome evolution.</title>
        <authorList>
            <person name="Zhong Y."/>
            <person name="Wu W."/>
            <person name="Sun C."/>
            <person name="Zou P."/>
            <person name="Liu Y."/>
            <person name="Dai S."/>
            <person name="Zhou R."/>
        </authorList>
    </citation>
    <scope>NUCLEOTIDE SEQUENCE [LARGE SCALE GENOMIC DNA]</scope>
</reference>
<protein>
    <submittedName>
        <fullName evidence="1">Uncharacterized protein</fullName>
    </submittedName>
</protein>
<dbReference type="EMBL" id="CM042891">
    <property type="protein sequence ID" value="KAI4303922.1"/>
    <property type="molecule type" value="Genomic_DNA"/>
</dbReference>
<accession>A0ACB9L3I3</accession>
<comment type="caution">
    <text evidence="1">The sequence shown here is derived from an EMBL/GenBank/DDBJ whole genome shotgun (WGS) entry which is preliminary data.</text>
</comment>
<keyword evidence="2" id="KW-1185">Reference proteome</keyword>
<name>A0ACB9L3I3_9MYRT</name>
<dbReference type="Proteomes" id="UP001057402">
    <property type="component" value="Chromosome 12"/>
</dbReference>
<evidence type="ECO:0000313" key="1">
    <source>
        <dbReference type="EMBL" id="KAI4303922.1"/>
    </source>
</evidence>
<proteinExistence type="predicted"/>
<gene>
    <name evidence="1" type="ORF">MLD38_039500</name>
</gene>
<sequence>MLRIPLPSSSVMSRLIVRYKLPCRGNDASSCSMSNKGDIYLSYQDWQNKLVSLTVNRFRKSNNTGSPNKVDIVPKPETSKRESYPAVFKFNEGFTNAIKWPVRMREFLP</sequence>